<feature type="compositionally biased region" description="Low complexity" evidence="6">
    <location>
        <begin position="854"/>
        <end position="867"/>
    </location>
</feature>
<evidence type="ECO:0000256" key="7">
    <source>
        <dbReference type="SAM" id="Phobius"/>
    </source>
</evidence>
<accession>A0ABT7DSW8</accession>
<keyword evidence="3 7" id="KW-1133">Transmembrane helix</keyword>
<evidence type="ECO:0000256" key="3">
    <source>
        <dbReference type="ARBA" id="ARBA00022989"/>
    </source>
</evidence>
<keyword evidence="5" id="KW-0175">Coiled coil</keyword>
<dbReference type="NCBIfam" id="TIGR03061">
    <property type="entry name" value="pip_yhgE_Nterm"/>
    <property type="match status" value="1"/>
</dbReference>
<protein>
    <submittedName>
        <fullName evidence="9">YhgE/Pip domain-containing protein</fullName>
    </submittedName>
</protein>
<feature type="domain" description="ABC-2 type transporter transmembrane" evidence="8">
    <location>
        <begin position="479"/>
        <end position="698"/>
    </location>
</feature>
<feature type="coiled-coil region" evidence="5">
    <location>
        <begin position="314"/>
        <end position="365"/>
    </location>
</feature>
<feature type="transmembrane region" description="Helical" evidence="7">
    <location>
        <begin position="527"/>
        <end position="546"/>
    </location>
</feature>
<feature type="region of interest" description="Disordered" evidence="6">
    <location>
        <begin position="854"/>
        <end position="881"/>
    </location>
</feature>
<feature type="transmembrane region" description="Helical" evidence="7">
    <location>
        <begin position="20"/>
        <end position="43"/>
    </location>
</feature>
<dbReference type="Pfam" id="PF12698">
    <property type="entry name" value="ABC2_membrane_3"/>
    <property type="match status" value="1"/>
</dbReference>
<comment type="subcellular location">
    <subcellularLocation>
        <location evidence="1">Membrane</location>
        <topology evidence="1">Multi-pass membrane protein</topology>
    </subcellularLocation>
</comment>
<dbReference type="InterPro" id="IPR013525">
    <property type="entry name" value="ABC2_TM"/>
</dbReference>
<dbReference type="InterPro" id="IPR051328">
    <property type="entry name" value="T7SS_ABC-Transporter"/>
</dbReference>
<dbReference type="NCBIfam" id="TIGR03062">
    <property type="entry name" value="pip_yhgE_Cterm"/>
    <property type="match status" value="1"/>
</dbReference>
<evidence type="ECO:0000313" key="9">
    <source>
        <dbReference type="EMBL" id="MDJ1651260.1"/>
    </source>
</evidence>
<dbReference type="RefSeq" id="WP_283832607.1">
    <property type="nucleotide sequence ID" value="NZ_JASJEU010000021.1"/>
</dbReference>
<feature type="transmembrane region" description="Helical" evidence="7">
    <location>
        <begin position="595"/>
        <end position="618"/>
    </location>
</feature>
<comment type="caution">
    <text evidence="9">The sequence shown here is derived from an EMBL/GenBank/DDBJ whole genome shotgun (WGS) entry which is preliminary data.</text>
</comment>
<organism evidence="9 10">
    <name type="scientific">Gordonibacter faecis</name>
    <dbReference type="NCBI Taxonomy" id="3047475"/>
    <lineage>
        <taxon>Bacteria</taxon>
        <taxon>Bacillati</taxon>
        <taxon>Actinomycetota</taxon>
        <taxon>Coriobacteriia</taxon>
        <taxon>Eggerthellales</taxon>
        <taxon>Eggerthellaceae</taxon>
        <taxon>Gordonibacter</taxon>
    </lineage>
</organism>
<evidence type="ECO:0000259" key="8">
    <source>
        <dbReference type="Pfam" id="PF12698"/>
    </source>
</evidence>
<evidence type="ECO:0000313" key="10">
    <source>
        <dbReference type="Proteomes" id="UP001232750"/>
    </source>
</evidence>
<dbReference type="InterPro" id="IPR017501">
    <property type="entry name" value="Phage_infect_YhgE_C"/>
</dbReference>
<dbReference type="Gene3D" id="3.40.1710.10">
    <property type="entry name" value="abc type-2 transporter like domain"/>
    <property type="match status" value="1"/>
</dbReference>
<feature type="transmembrane region" description="Helical" evidence="7">
    <location>
        <begin position="797"/>
        <end position="820"/>
    </location>
</feature>
<reference evidence="9 10" key="1">
    <citation type="submission" date="2023-05" db="EMBL/GenBank/DDBJ databases">
        <title>Gordonibacter KGMB12511T sp. nov., isolated from faeces of healthy Korean.</title>
        <authorList>
            <person name="Kim H.S."/>
            <person name="Kim J.-S."/>
            <person name="Suh M.K."/>
            <person name="Eom M.K."/>
            <person name="Do H.E."/>
            <person name="Lee J.-S."/>
        </authorList>
    </citation>
    <scope>NUCLEOTIDE SEQUENCE [LARGE SCALE GENOMIC DNA]</scope>
    <source>
        <strain evidence="9 10">KGMB12511</strain>
    </source>
</reference>
<dbReference type="Proteomes" id="UP001232750">
    <property type="component" value="Unassembled WGS sequence"/>
</dbReference>
<keyword evidence="4 7" id="KW-0472">Membrane</keyword>
<evidence type="ECO:0000256" key="2">
    <source>
        <dbReference type="ARBA" id="ARBA00022692"/>
    </source>
</evidence>
<name>A0ABT7DSW8_9ACTN</name>
<evidence type="ECO:0000256" key="1">
    <source>
        <dbReference type="ARBA" id="ARBA00004141"/>
    </source>
</evidence>
<evidence type="ECO:0000256" key="4">
    <source>
        <dbReference type="ARBA" id="ARBA00023136"/>
    </source>
</evidence>
<proteinExistence type="predicted"/>
<dbReference type="InterPro" id="IPR017500">
    <property type="entry name" value="Phage_infect_YhgE_N"/>
</dbReference>
<evidence type="ECO:0000256" key="5">
    <source>
        <dbReference type="SAM" id="Coils"/>
    </source>
</evidence>
<gene>
    <name evidence="9" type="ORF">QNJ86_10650</name>
</gene>
<feature type="transmembrane region" description="Helical" evidence="7">
    <location>
        <begin position="683"/>
        <end position="704"/>
    </location>
</feature>
<dbReference type="PANTHER" id="PTHR43077">
    <property type="entry name" value="TRANSPORT PERMEASE YVFS-RELATED"/>
    <property type="match status" value="1"/>
</dbReference>
<sequence length="881" mass="91922">MRPGGVRTIFQLFARDVRRLAHNPVAIIVTLGVCVIPSLYAWYCIAANWDPYANTDGIRVAVSNEDEGTDNNLTGRMDAGAQLVEALRDNHQLGWTFVSSEEAVQGVYAGTYFAAIVIPPHFSADMVGAARGEAPAPQLQYYVNEEQNAVAPKITDAGAAQVERQVNEAFVGALTRVVVERAQAEGRSVLEAESQAEGGLLQGVDQALAALDQMRASLACAVSTVEASKGAAADVRCTLADVQAQLPELSRALDENAALLDQARRDAGAYTAAVTDAIERARMLVGDASSKANQSVGEAASTLAALKGRVDSALATAENLASTSQQALDELRRQAADRPELADALAQLEDQVAQQEATLQALRAASDALAGAAQDAADALQAATQAAQDEAGVLSQAQRSFATEVAPQLASALDSLSRATGTLSQAVAGLETATANADAATGQLQTVLDEAGQALTSADDALGALRDRLARTAGDLAALRGSAASAGLSTLLGINPQDAGGFMASPVTLHTETIYPVNTYGAGVAPFYTNLALWVGGLILVTIFKLEVDREGEGAVSAAQGYVGRWLLLGTLGLVQATIVCAGDLIMGVQCTNVAAFMGAGLFASFVYVGLIYALAVAFRHIGKAVAVVLLIMQIPGSSGMYPVQMMSGFFQAVHPFLPFTYGIDALREAIGGMYGAHYFIDLGYLALFLPVALLVGLVARPYLLNVNLLFDRKLAETDVLVGEAGEGQPGGRFRLRTVVRALLDTADYRTALLARVARFDAGYPRLVRTGFALLVGLSACMAVLMMVLDVGPNGKIVMLVIWIALLIAVSAFLIVVEYVRASLNYQVRLSTLDETEMRSEARAHVPCCAKAGASAGAGADGAGASANTPESQPPQDGDAS</sequence>
<keyword evidence="10" id="KW-1185">Reference proteome</keyword>
<dbReference type="EMBL" id="JASJEU010000021">
    <property type="protein sequence ID" value="MDJ1651260.1"/>
    <property type="molecule type" value="Genomic_DNA"/>
</dbReference>
<feature type="transmembrane region" description="Helical" evidence="7">
    <location>
        <begin position="772"/>
        <end position="791"/>
    </location>
</feature>
<dbReference type="PANTHER" id="PTHR43077:SF10">
    <property type="entry name" value="TRANSPORT PERMEASE PROTEIN"/>
    <property type="match status" value="1"/>
</dbReference>
<evidence type="ECO:0000256" key="6">
    <source>
        <dbReference type="SAM" id="MobiDB-lite"/>
    </source>
</evidence>
<feature type="transmembrane region" description="Helical" evidence="7">
    <location>
        <begin position="566"/>
        <end position="589"/>
    </location>
</feature>
<feature type="transmembrane region" description="Helical" evidence="7">
    <location>
        <begin position="625"/>
        <end position="644"/>
    </location>
</feature>
<keyword evidence="2 7" id="KW-0812">Transmembrane</keyword>